<dbReference type="RefSeq" id="WP_003775167.1">
    <property type="nucleotide sequence ID" value="NZ_ACLK02000002.1"/>
</dbReference>
<reference evidence="3" key="1">
    <citation type="submission" date="2011-01" db="EMBL/GenBank/DDBJ databases">
        <authorList>
            <person name="Muzny D."/>
            <person name="Qin X."/>
            <person name="Buhay C."/>
            <person name="Dugan-Rocha S."/>
            <person name="Ding Y."/>
            <person name="Chen G."/>
            <person name="Hawes A."/>
            <person name="Holder M."/>
            <person name="Jhangiani S."/>
            <person name="Johnson A."/>
            <person name="Khan Z."/>
            <person name="Li Z."/>
            <person name="Liu W."/>
            <person name="Liu X."/>
            <person name="Perez L."/>
            <person name="Shen H."/>
            <person name="Wang Q."/>
            <person name="Watt J."/>
            <person name="Xi L."/>
            <person name="Xin Y."/>
            <person name="Zhou J."/>
            <person name="Deng J."/>
            <person name="Jiang H."/>
            <person name="Liu Y."/>
            <person name="Qu J."/>
            <person name="Song X.-Z."/>
            <person name="Zhang L."/>
            <person name="Villasana D."/>
            <person name="Johnson A."/>
            <person name="Liu J."/>
            <person name="Liyanage D."/>
            <person name="Lorensuhewa L."/>
            <person name="Robinson T."/>
            <person name="Song A."/>
            <person name="Song B.-B."/>
            <person name="Dinh H."/>
            <person name="Thornton R."/>
            <person name="Coyle M."/>
            <person name="Francisco L."/>
            <person name="Jackson L."/>
            <person name="Javaid M."/>
            <person name="Korchina V."/>
            <person name="Kovar C."/>
            <person name="Mata R."/>
            <person name="Mathew T."/>
            <person name="Ngo R."/>
            <person name="Nguyen L."/>
            <person name="Nguyen N."/>
            <person name="Okwuonu G."/>
            <person name="Ongeri F."/>
            <person name="Pham C."/>
            <person name="Simmons D."/>
            <person name="Wilczek-Boney K."/>
            <person name="Hale W."/>
            <person name="Jakkamsetti A."/>
            <person name="Pham P."/>
            <person name="Ruth R."/>
            <person name="San Lucas F."/>
            <person name="Warren J."/>
            <person name="Zhang J."/>
            <person name="Zhao Z."/>
            <person name="Zhou C."/>
            <person name="Zhu D."/>
            <person name="Lee S."/>
            <person name="Bess C."/>
            <person name="Blankenburg K."/>
            <person name="Forbes L."/>
            <person name="Fu Q."/>
            <person name="Gubbala S."/>
            <person name="Hirani K."/>
            <person name="Jayaseelan J.C."/>
            <person name="Lara F."/>
            <person name="Munidasa M."/>
            <person name="Palculict T."/>
            <person name="Patil S."/>
            <person name="Pu L.-L."/>
            <person name="Saada N."/>
            <person name="Tang L."/>
            <person name="Weissenberger G."/>
            <person name="Zhu Y."/>
            <person name="Hemphill L."/>
            <person name="Shang Y."/>
            <person name="Youmans B."/>
            <person name="Ayvaz T."/>
            <person name="Ross M."/>
            <person name="Santibanez J."/>
            <person name="Aqrawi P."/>
            <person name="Gross S."/>
            <person name="Joshi V."/>
            <person name="Fowler G."/>
            <person name="Nazareth L."/>
            <person name="Reid J."/>
            <person name="Worley K."/>
            <person name="Petrosino J."/>
            <person name="Highlander S."/>
            <person name="Gibbs R."/>
        </authorList>
    </citation>
    <scope>NUCLEOTIDE SEQUENCE [LARGE SCALE GENOMIC DNA]</scope>
    <source>
        <strain evidence="3">ATCC 19414</strain>
    </source>
</reference>
<gene>
    <name evidence="3" type="ORF">HMPREF0357_11193</name>
</gene>
<feature type="coiled-coil region" evidence="1">
    <location>
        <begin position="42"/>
        <end position="69"/>
    </location>
</feature>
<feature type="transmembrane region" description="Helical" evidence="2">
    <location>
        <begin position="14"/>
        <end position="35"/>
    </location>
</feature>
<evidence type="ECO:0000313" key="4">
    <source>
        <dbReference type="Proteomes" id="UP000003028"/>
    </source>
</evidence>
<keyword evidence="2" id="KW-0472">Membrane</keyword>
<evidence type="ECO:0000256" key="1">
    <source>
        <dbReference type="SAM" id="Coils"/>
    </source>
</evidence>
<keyword evidence="4" id="KW-1185">Reference proteome</keyword>
<proteinExistence type="predicted"/>
<dbReference type="OrthoDB" id="1652215at2"/>
<comment type="caution">
    <text evidence="3">The sequence shown here is derived from an EMBL/GenBank/DDBJ whole genome shotgun (WGS) entry which is preliminary data.</text>
</comment>
<dbReference type="AlphaFoldDB" id="E7FW16"/>
<protein>
    <submittedName>
        <fullName evidence="3">Uncharacterized protein</fullName>
    </submittedName>
</protein>
<keyword evidence="2" id="KW-0812">Transmembrane</keyword>
<dbReference type="EMBL" id="ACLK02000002">
    <property type="protein sequence ID" value="EFY09086.1"/>
    <property type="molecule type" value="Genomic_DNA"/>
</dbReference>
<evidence type="ECO:0000256" key="2">
    <source>
        <dbReference type="SAM" id="Phobius"/>
    </source>
</evidence>
<name>E7FW16_ERYRH</name>
<accession>E7FW16</accession>
<keyword evidence="2" id="KW-1133">Transmembrane helix</keyword>
<dbReference type="Proteomes" id="UP000003028">
    <property type="component" value="Unassembled WGS sequence"/>
</dbReference>
<evidence type="ECO:0000313" key="3">
    <source>
        <dbReference type="EMBL" id="EFY09086.1"/>
    </source>
</evidence>
<dbReference type="GeneID" id="41396750"/>
<organism evidence="3 4">
    <name type="scientific">Erysipelothrix rhusiopathiae ATCC 19414</name>
    <dbReference type="NCBI Taxonomy" id="525280"/>
    <lineage>
        <taxon>Bacteria</taxon>
        <taxon>Bacillati</taxon>
        <taxon>Bacillota</taxon>
        <taxon>Erysipelotrichia</taxon>
        <taxon>Erysipelotrichales</taxon>
        <taxon>Erysipelotrichaceae</taxon>
        <taxon>Erysipelothrix</taxon>
    </lineage>
</organism>
<sequence length="238" mass="27737">MTASLYIFNIMDSYQIVVAIISLSGVLLSSLFGYISSYLGRKQSADTELKKIKENHQKQIDQEKKLEKDTKLRIVLQELTEGYYALNYDQSIPGTYFNTSEGQEIFNRVMSFITAYGDEHSVQTTIYLQKAIFGSHLLSTYYGRLSEYVQDDLTYTIDWIRYETNALTSILIAQLRYDISNELLNPKDLMMVKYNNDNPILKDFFEFGVDLFIEMLELEHFYPCIENHTALKEKTYSN</sequence>
<keyword evidence="1" id="KW-0175">Coiled coil</keyword>